<gene>
    <name evidence="2" type="ORF">HZ995_05555</name>
</gene>
<proteinExistence type="predicted"/>
<dbReference type="CDD" id="cd03139">
    <property type="entry name" value="GATase1_PfpI_2"/>
    <property type="match status" value="1"/>
</dbReference>
<reference evidence="2" key="1">
    <citation type="submission" date="2020-07" db="EMBL/GenBank/DDBJ databases">
        <title>Genome sequences of bacteria associated with the marine, planktonic diatom Thalassiosira profunda strain ECT2AJA-044.</title>
        <authorList>
            <person name="Gargas C.B."/>
            <person name="Roberts W.R."/>
            <person name="Alverson A.J."/>
        </authorList>
    </citation>
    <scope>NUCLEOTIDE SEQUENCE</scope>
    <source>
        <strain evidence="2">ECT2AJA-044</strain>
    </source>
</reference>
<dbReference type="RefSeq" id="WP_209357672.1">
    <property type="nucleotide sequence ID" value="NZ_CP060010.1"/>
</dbReference>
<dbReference type="InterPro" id="IPR029062">
    <property type="entry name" value="Class_I_gatase-like"/>
</dbReference>
<evidence type="ECO:0000313" key="2">
    <source>
        <dbReference type="EMBL" id="QTN36976.1"/>
    </source>
</evidence>
<protein>
    <submittedName>
        <fullName evidence="2">DJ-1/PfpI family protein</fullName>
    </submittedName>
</protein>
<dbReference type="PANTHER" id="PTHR43130">
    <property type="entry name" value="ARAC-FAMILY TRANSCRIPTIONAL REGULATOR"/>
    <property type="match status" value="1"/>
</dbReference>
<dbReference type="EMBL" id="CP060010">
    <property type="protein sequence ID" value="QTN36976.1"/>
    <property type="molecule type" value="Genomic_DNA"/>
</dbReference>
<feature type="domain" description="DJ-1/PfpI" evidence="1">
    <location>
        <begin position="3"/>
        <end position="168"/>
    </location>
</feature>
<dbReference type="InterPro" id="IPR002818">
    <property type="entry name" value="DJ-1/PfpI"/>
</dbReference>
<organism evidence="2 3">
    <name type="scientific">Cognatishimia activa</name>
    <dbReference type="NCBI Taxonomy" id="1715691"/>
    <lineage>
        <taxon>Bacteria</taxon>
        <taxon>Pseudomonadati</taxon>
        <taxon>Pseudomonadota</taxon>
        <taxon>Alphaproteobacteria</taxon>
        <taxon>Rhodobacterales</taxon>
        <taxon>Paracoccaceae</taxon>
        <taxon>Cognatishimia</taxon>
    </lineage>
</organism>
<sequence>MRKIGAVIFSDFEMLDLFGPLQMFSMHREEFEILTVGETRAQVKSSGGPKVVPDHSIADPIRYDILLVPGGKGTRAARHNEVLLSWLSKAAAQAELVTSVCTGSLLLASAGILRGRRATTNKRAFDWVVDHAPSGINWQPEARWVEDRNILTSSGVSAGMDMSLAVIERTLGPKAAKDAALWAEYTPHKDADFDPFSLEGQTI</sequence>
<evidence type="ECO:0000313" key="3">
    <source>
        <dbReference type="Proteomes" id="UP000665026"/>
    </source>
</evidence>
<accession>A0A975ERF9</accession>
<dbReference type="InterPro" id="IPR052158">
    <property type="entry name" value="INH-QAR"/>
</dbReference>
<dbReference type="AlphaFoldDB" id="A0A975ERF9"/>
<dbReference type="KEGG" id="cact:HZ995_05555"/>
<dbReference type="Proteomes" id="UP000665026">
    <property type="component" value="Chromosome"/>
</dbReference>
<dbReference type="Pfam" id="PF01965">
    <property type="entry name" value="DJ-1_PfpI"/>
    <property type="match status" value="1"/>
</dbReference>
<dbReference type="Gene3D" id="3.40.50.880">
    <property type="match status" value="1"/>
</dbReference>
<dbReference type="SUPFAM" id="SSF52317">
    <property type="entry name" value="Class I glutamine amidotransferase-like"/>
    <property type="match status" value="1"/>
</dbReference>
<name>A0A975ERF9_9RHOB</name>
<dbReference type="PANTHER" id="PTHR43130:SF15">
    <property type="entry name" value="THIJ_PFPI FAMILY PROTEIN (AFU_ORTHOLOGUE AFUA_5G14240)"/>
    <property type="match status" value="1"/>
</dbReference>
<evidence type="ECO:0000259" key="1">
    <source>
        <dbReference type="Pfam" id="PF01965"/>
    </source>
</evidence>